<dbReference type="Pfam" id="PF12706">
    <property type="entry name" value="Lactamase_B_2"/>
    <property type="match status" value="1"/>
</dbReference>
<dbReference type="EMBL" id="FOGB01000001">
    <property type="protein sequence ID" value="SEQ08398.1"/>
    <property type="molecule type" value="Genomic_DNA"/>
</dbReference>
<protein>
    <submittedName>
        <fullName evidence="2">Beta-lactamase superfamily domain-containing protein</fullName>
    </submittedName>
</protein>
<reference evidence="3" key="1">
    <citation type="submission" date="2016-10" db="EMBL/GenBank/DDBJ databases">
        <authorList>
            <person name="Varghese N."/>
            <person name="Submissions S."/>
        </authorList>
    </citation>
    <scope>NUCLEOTIDE SEQUENCE [LARGE SCALE GENOMIC DNA]</scope>
    <source>
        <strain evidence="3">DSM 18887</strain>
    </source>
</reference>
<organism evidence="2 3">
    <name type="scientific">Amphritea atlantica</name>
    <dbReference type="NCBI Taxonomy" id="355243"/>
    <lineage>
        <taxon>Bacteria</taxon>
        <taxon>Pseudomonadati</taxon>
        <taxon>Pseudomonadota</taxon>
        <taxon>Gammaproteobacteria</taxon>
        <taxon>Oceanospirillales</taxon>
        <taxon>Oceanospirillaceae</taxon>
        <taxon>Amphritea</taxon>
    </lineage>
</organism>
<dbReference type="PANTHER" id="PTHR28283">
    <property type="entry name" value="3',5'-CYCLIC-NUCLEOTIDE PHOSPHODIESTERASE 1"/>
    <property type="match status" value="1"/>
</dbReference>
<dbReference type="PANTHER" id="PTHR28283:SF1">
    <property type="entry name" value="3',5'-CYCLIC-NUCLEOTIDE PHOSPHODIESTERASE 1"/>
    <property type="match status" value="1"/>
</dbReference>
<dbReference type="GO" id="GO:0006198">
    <property type="term" value="P:cAMP catabolic process"/>
    <property type="evidence" value="ECO:0007669"/>
    <property type="project" value="InterPro"/>
</dbReference>
<dbReference type="InterPro" id="IPR000396">
    <property type="entry name" value="Pdiesterase2"/>
</dbReference>
<dbReference type="InterPro" id="IPR001279">
    <property type="entry name" value="Metallo-B-lactamas"/>
</dbReference>
<evidence type="ECO:0000259" key="1">
    <source>
        <dbReference type="SMART" id="SM00849"/>
    </source>
</evidence>
<dbReference type="PRINTS" id="PR00388">
    <property type="entry name" value="PDIESTERASE2"/>
</dbReference>
<dbReference type="InterPro" id="IPR036866">
    <property type="entry name" value="RibonucZ/Hydroxyglut_hydro"/>
</dbReference>
<keyword evidence="3" id="KW-1185">Reference proteome</keyword>
<accession>A0A1H9D6H7</accession>
<name>A0A1H9D6H7_9GAMM</name>
<dbReference type="STRING" id="355243.SAMN03080615_00342"/>
<sequence>MKIEILGCSGGIGPGLKTTTFLIDDTLLLDAGTGVELLSMERLLGIRDVVITHGHLDHIIGLPLMLATIFDSHKKPVNVYAEPAVVSALEQHIFNWTIWPDYTQLPEQQPIINLHPIEIGDVLTIQDKTVEVIPAEHPTPTVGYLINNGHNSFVFTGDTGVNDKLWPILNQRKPDLLIIDVSFADESDKLARTSGHLTPSLLTGQLEQLEHNPRIAITHLKPGAEDSIMQQCRRLLPQRQIDRLHQGEVITLD</sequence>
<dbReference type="AlphaFoldDB" id="A0A1H9D6H7"/>
<dbReference type="Gene3D" id="3.60.15.10">
    <property type="entry name" value="Ribonuclease Z/Hydroxyacylglutathione hydrolase-like"/>
    <property type="match status" value="1"/>
</dbReference>
<dbReference type="GO" id="GO:0047555">
    <property type="term" value="F:3',5'-cyclic-GMP phosphodiesterase activity"/>
    <property type="evidence" value="ECO:0007669"/>
    <property type="project" value="TreeGrafter"/>
</dbReference>
<dbReference type="RefSeq" id="WP_091353909.1">
    <property type="nucleotide sequence ID" value="NZ_AP025284.1"/>
</dbReference>
<evidence type="ECO:0000313" key="3">
    <source>
        <dbReference type="Proteomes" id="UP000198749"/>
    </source>
</evidence>
<dbReference type="GO" id="GO:0004115">
    <property type="term" value="F:3',5'-cyclic-AMP phosphodiesterase activity"/>
    <property type="evidence" value="ECO:0007669"/>
    <property type="project" value="InterPro"/>
</dbReference>
<dbReference type="SUPFAM" id="SSF56281">
    <property type="entry name" value="Metallo-hydrolase/oxidoreductase"/>
    <property type="match status" value="1"/>
</dbReference>
<proteinExistence type="predicted"/>
<dbReference type="GO" id="GO:1902660">
    <property type="term" value="P:negative regulation of glucose mediated signaling pathway"/>
    <property type="evidence" value="ECO:0007669"/>
    <property type="project" value="TreeGrafter"/>
</dbReference>
<dbReference type="Proteomes" id="UP000198749">
    <property type="component" value="Unassembled WGS sequence"/>
</dbReference>
<feature type="domain" description="Metallo-beta-lactamase" evidence="1">
    <location>
        <begin position="17"/>
        <end position="205"/>
    </location>
</feature>
<gene>
    <name evidence="2" type="ORF">SAMN03080615_00342</name>
</gene>
<dbReference type="CDD" id="cd07735">
    <property type="entry name" value="class_II_PDE_MBL-fold"/>
    <property type="match status" value="1"/>
</dbReference>
<dbReference type="SMART" id="SM00849">
    <property type="entry name" value="Lactamase_B"/>
    <property type="match status" value="1"/>
</dbReference>
<dbReference type="OrthoDB" id="9803916at2"/>
<evidence type="ECO:0000313" key="2">
    <source>
        <dbReference type="EMBL" id="SEQ08398.1"/>
    </source>
</evidence>